<keyword evidence="6" id="KW-1015">Disulfide bond</keyword>
<dbReference type="CDD" id="cd13850">
    <property type="entry name" value="CuRO_1_Abr2_like"/>
    <property type="match status" value="1"/>
</dbReference>
<dbReference type="InterPro" id="IPR001117">
    <property type="entry name" value="Cu-oxidase_2nd"/>
</dbReference>
<dbReference type="InterPro" id="IPR008972">
    <property type="entry name" value="Cupredoxin"/>
</dbReference>
<proteinExistence type="inferred from homology"/>
<keyword evidence="3 8" id="KW-0732">Signal</keyword>
<accession>J0WTP5</accession>
<feature type="domain" description="Plastocyanin-like" evidence="11">
    <location>
        <begin position="29"/>
        <end position="142"/>
    </location>
</feature>
<dbReference type="FunCoup" id="J0WTP5">
    <property type="interactions" value="11"/>
</dbReference>
<gene>
    <name evidence="12" type="ORF">AURDEDRAFT_117247</name>
</gene>
<evidence type="ECO:0000256" key="1">
    <source>
        <dbReference type="ARBA" id="ARBA00010609"/>
    </source>
</evidence>
<dbReference type="CDD" id="cd13898">
    <property type="entry name" value="CuRO_3_Abr2_like"/>
    <property type="match status" value="1"/>
</dbReference>
<dbReference type="Pfam" id="PF07732">
    <property type="entry name" value="Cu-oxidase_3"/>
    <property type="match status" value="1"/>
</dbReference>
<dbReference type="InterPro" id="IPR011707">
    <property type="entry name" value="Cu-oxidase-like_N"/>
</dbReference>
<dbReference type="InterPro" id="IPR045087">
    <property type="entry name" value="Cu-oxidase_fam"/>
</dbReference>
<dbReference type="GO" id="GO:0016491">
    <property type="term" value="F:oxidoreductase activity"/>
    <property type="evidence" value="ECO:0007669"/>
    <property type="project" value="UniProtKB-KW"/>
</dbReference>
<reference evidence="13" key="1">
    <citation type="journal article" date="2012" name="Science">
        <title>The Paleozoic origin of enzymatic lignin decomposition reconstructed from 31 fungal genomes.</title>
        <authorList>
            <person name="Floudas D."/>
            <person name="Binder M."/>
            <person name="Riley R."/>
            <person name="Barry K."/>
            <person name="Blanchette R.A."/>
            <person name="Henrissat B."/>
            <person name="Martinez A.T."/>
            <person name="Otillar R."/>
            <person name="Spatafora J.W."/>
            <person name="Yadav J.S."/>
            <person name="Aerts A."/>
            <person name="Benoit I."/>
            <person name="Boyd A."/>
            <person name="Carlson A."/>
            <person name="Copeland A."/>
            <person name="Coutinho P.M."/>
            <person name="de Vries R.P."/>
            <person name="Ferreira P."/>
            <person name="Findley K."/>
            <person name="Foster B."/>
            <person name="Gaskell J."/>
            <person name="Glotzer D."/>
            <person name="Gorecki P."/>
            <person name="Heitman J."/>
            <person name="Hesse C."/>
            <person name="Hori C."/>
            <person name="Igarashi K."/>
            <person name="Jurgens J.A."/>
            <person name="Kallen N."/>
            <person name="Kersten P."/>
            <person name="Kohler A."/>
            <person name="Kuees U."/>
            <person name="Kumar T.K.A."/>
            <person name="Kuo A."/>
            <person name="LaButti K."/>
            <person name="Larrondo L.F."/>
            <person name="Lindquist E."/>
            <person name="Ling A."/>
            <person name="Lombard V."/>
            <person name="Lucas S."/>
            <person name="Lundell T."/>
            <person name="Martin R."/>
            <person name="McLaughlin D.J."/>
            <person name="Morgenstern I."/>
            <person name="Morin E."/>
            <person name="Murat C."/>
            <person name="Nagy L.G."/>
            <person name="Nolan M."/>
            <person name="Ohm R.A."/>
            <person name="Patyshakuliyeva A."/>
            <person name="Rokas A."/>
            <person name="Ruiz-Duenas F.J."/>
            <person name="Sabat G."/>
            <person name="Salamov A."/>
            <person name="Samejima M."/>
            <person name="Schmutz J."/>
            <person name="Slot J.C."/>
            <person name="St John F."/>
            <person name="Stenlid J."/>
            <person name="Sun H."/>
            <person name="Sun S."/>
            <person name="Syed K."/>
            <person name="Tsang A."/>
            <person name="Wiebenga A."/>
            <person name="Young D."/>
            <person name="Pisabarro A."/>
            <person name="Eastwood D.C."/>
            <person name="Martin F."/>
            <person name="Cullen D."/>
            <person name="Grigoriev I.V."/>
            <person name="Hibbett D.S."/>
        </authorList>
    </citation>
    <scope>NUCLEOTIDE SEQUENCE [LARGE SCALE GENOMIC DNA]</scope>
    <source>
        <strain evidence="13">TFB10046</strain>
    </source>
</reference>
<comment type="similarity">
    <text evidence="1">Belongs to the multicopper oxidase family.</text>
</comment>
<evidence type="ECO:0000259" key="10">
    <source>
        <dbReference type="Pfam" id="PF07731"/>
    </source>
</evidence>
<dbReference type="EMBL" id="JH687878">
    <property type="protein sequence ID" value="EJD35841.1"/>
    <property type="molecule type" value="Genomic_DNA"/>
</dbReference>
<dbReference type="AlphaFoldDB" id="J0WTP5"/>
<dbReference type="GO" id="GO:0005507">
    <property type="term" value="F:copper ion binding"/>
    <property type="evidence" value="ECO:0007669"/>
    <property type="project" value="InterPro"/>
</dbReference>
<dbReference type="InterPro" id="IPR033138">
    <property type="entry name" value="Cu_oxidase_CS"/>
</dbReference>
<feature type="domain" description="Plastocyanin-like" evidence="9">
    <location>
        <begin position="197"/>
        <end position="364"/>
    </location>
</feature>
<evidence type="ECO:0000259" key="9">
    <source>
        <dbReference type="Pfam" id="PF00394"/>
    </source>
</evidence>
<evidence type="ECO:0000313" key="13">
    <source>
        <dbReference type="Proteomes" id="UP000006514"/>
    </source>
</evidence>
<dbReference type="OMA" id="TDMGCLP"/>
<dbReference type="KEGG" id="adl:AURDEDRAFT_117247"/>
<dbReference type="InParanoid" id="J0WTP5"/>
<dbReference type="PROSITE" id="PS00080">
    <property type="entry name" value="MULTICOPPER_OXIDASE2"/>
    <property type="match status" value="1"/>
</dbReference>
<dbReference type="Pfam" id="PF00394">
    <property type="entry name" value="Cu-oxidase"/>
    <property type="match status" value="1"/>
</dbReference>
<evidence type="ECO:0000313" key="12">
    <source>
        <dbReference type="EMBL" id="EJD35841.1"/>
    </source>
</evidence>
<dbReference type="InterPro" id="IPR011706">
    <property type="entry name" value="Cu-oxidase_C"/>
</dbReference>
<dbReference type="PANTHER" id="PTHR11709:SF488">
    <property type="entry name" value="LACCASE-RELATED"/>
    <property type="match status" value="1"/>
</dbReference>
<evidence type="ECO:0000256" key="4">
    <source>
        <dbReference type="ARBA" id="ARBA00023002"/>
    </source>
</evidence>
<feature type="domain" description="Plastocyanin-like" evidence="10">
    <location>
        <begin position="467"/>
        <end position="581"/>
    </location>
</feature>
<dbReference type="Pfam" id="PF07731">
    <property type="entry name" value="Cu-oxidase_2"/>
    <property type="match status" value="1"/>
</dbReference>
<dbReference type="Proteomes" id="UP000006514">
    <property type="component" value="Unassembled WGS sequence"/>
</dbReference>
<dbReference type="CDD" id="cd13876">
    <property type="entry name" value="CuRO_2_Abr2_like"/>
    <property type="match status" value="1"/>
</dbReference>
<feature type="chain" id="PRO_5003741320" evidence="8">
    <location>
        <begin position="21"/>
        <end position="597"/>
    </location>
</feature>
<protein>
    <submittedName>
        <fullName evidence="12">Laccase</fullName>
    </submittedName>
</protein>
<evidence type="ECO:0000259" key="11">
    <source>
        <dbReference type="Pfam" id="PF07732"/>
    </source>
</evidence>
<name>J0WTP5_AURST</name>
<evidence type="ECO:0000256" key="6">
    <source>
        <dbReference type="ARBA" id="ARBA00023157"/>
    </source>
</evidence>
<keyword evidence="4" id="KW-0560">Oxidoreductase</keyword>
<feature type="signal peptide" evidence="8">
    <location>
        <begin position="1"/>
        <end position="20"/>
    </location>
</feature>
<dbReference type="PROSITE" id="PS00079">
    <property type="entry name" value="MULTICOPPER_OXIDASE1"/>
    <property type="match status" value="1"/>
</dbReference>
<evidence type="ECO:0000256" key="8">
    <source>
        <dbReference type="SAM" id="SignalP"/>
    </source>
</evidence>
<dbReference type="SUPFAM" id="SSF49503">
    <property type="entry name" value="Cupredoxins"/>
    <property type="match status" value="3"/>
</dbReference>
<dbReference type="eggNOG" id="KOG1263">
    <property type="taxonomic scope" value="Eukaryota"/>
</dbReference>
<dbReference type="OrthoDB" id="2121828at2759"/>
<sequence length="597" mass="65465">MRMSLRLLVGALLAAAVSRAALVEYDLVITQGTVKKDGQSKRSWLINGQSPGPAVVATKGDTVNVRVLNLGSENITIHWHGIEQFLTPWSDGVPGLTQFPIRPTKSFTYNFKVTQTGAYWYHSHHHMQMVDGLQGPVFLKPDSHTVSSLTTLGLSRADEEKALRAELNPRFLSAYDNVHKPGNYLINEWKRTGIEQLCLDDILVNGKGQVVCPDLDEIAPLIPPAVGKVTKRGCAYPDNANLQPFGGNASDVDPDLWYNCVPTKTPLEVFKVSASDKFAAFNIVNSGTTWELRVSIDSHSFWVFTADGAYISPVKVNVITIPVGERFQILVPLDQKPDDYTIRVAAKAMPQLLSGYAVLSYKKALLEISIGGVTSAPAAKHPFIDYGGNVIKESNAVLFDPTTIRPFPAQAPPSGPADVTIRISLQRSDALTWTMNGVPLPALPEQFKPLLLDPQAVSTLNPALYTSFKNGSIVDIILETKVLGRASHPAHPIHKHNTKAFFLGTGTGPFPAATVWEAWQRNVTGLNLVNPPLRDDFNTPPTKENMNWAAIRFQSVNPMVTIMHCHIDPHLAGGMSFIMMEGLEALPSIPTYYKDFH</sequence>
<evidence type="ECO:0000256" key="3">
    <source>
        <dbReference type="ARBA" id="ARBA00022729"/>
    </source>
</evidence>
<evidence type="ECO:0000256" key="5">
    <source>
        <dbReference type="ARBA" id="ARBA00023008"/>
    </source>
</evidence>
<keyword evidence="13" id="KW-1185">Reference proteome</keyword>
<keyword evidence="2" id="KW-0479">Metal-binding</keyword>
<keyword evidence="7" id="KW-0325">Glycoprotein</keyword>
<keyword evidence="5" id="KW-0186">Copper</keyword>
<dbReference type="SMR" id="J0WTP5"/>
<dbReference type="PANTHER" id="PTHR11709">
    <property type="entry name" value="MULTI-COPPER OXIDASE"/>
    <property type="match status" value="1"/>
</dbReference>
<evidence type="ECO:0000256" key="2">
    <source>
        <dbReference type="ARBA" id="ARBA00022723"/>
    </source>
</evidence>
<organism evidence="12 13">
    <name type="scientific">Auricularia subglabra (strain TFB-10046 / SS5)</name>
    <name type="common">White-rot fungus</name>
    <name type="synonym">Auricularia delicata (strain TFB10046)</name>
    <dbReference type="NCBI Taxonomy" id="717982"/>
    <lineage>
        <taxon>Eukaryota</taxon>
        <taxon>Fungi</taxon>
        <taxon>Dikarya</taxon>
        <taxon>Basidiomycota</taxon>
        <taxon>Agaricomycotina</taxon>
        <taxon>Agaricomycetes</taxon>
        <taxon>Auriculariales</taxon>
        <taxon>Auriculariaceae</taxon>
        <taxon>Auricularia</taxon>
    </lineage>
</organism>
<dbReference type="InterPro" id="IPR002355">
    <property type="entry name" value="Cu_oxidase_Cu_BS"/>
</dbReference>
<dbReference type="Gene3D" id="2.60.40.420">
    <property type="entry name" value="Cupredoxins - blue copper proteins"/>
    <property type="match status" value="3"/>
</dbReference>
<evidence type="ECO:0000256" key="7">
    <source>
        <dbReference type="ARBA" id="ARBA00023180"/>
    </source>
</evidence>